<evidence type="ECO:0008006" key="3">
    <source>
        <dbReference type="Google" id="ProtNLM"/>
    </source>
</evidence>
<dbReference type="Proteomes" id="UP000299290">
    <property type="component" value="Unassembled WGS sequence"/>
</dbReference>
<accession>A0A4D4K230</accession>
<sequence length="45" mass="4656">MALSAGNWEVEAVYEGDANFGASGVSEYIQVVMEPDSATVTTTAS</sequence>
<dbReference type="AlphaFoldDB" id="A0A4D4K230"/>
<comment type="caution">
    <text evidence="1">The sequence shown here is derived from an EMBL/GenBank/DDBJ whole genome shotgun (WGS) entry which is preliminary data.</text>
</comment>
<evidence type="ECO:0000313" key="2">
    <source>
        <dbReference type="Proteomes" id="UP000299290"/>
    </source>
</evidence>
<evidence type="ECO:0000313" key="1">
    <source>
        <dbReference type="EMBL" id="GDY42204.1"/>
    </source>
</evidence>
<gene>
    <name evidence="1" type="ORF">SANT12839_030860</name>
</gene>
<dbReference type="RefSeq" id="WP_162003844.1">
    <property type="nucleotide sequence ID" value="NZ_BJHV01000001.1"/>
</dbReference>
<protein>
    <recommendedName>
        <fullName evidence="3">Bacterial Ig-like domain-containing protein</fullName>
    </recommendedName>
</protein>
<dbReference type="EMBL" id="BJHV01000001">
    <property type="protein sequence ID" value="GDY42204.1"/>
    <property type="molecule type" value="Genomic_DNA"/>
</dbReference>
<keyword evidence="2" id="KW-1185">Reference proteome</keyword>
<proteinExistence type="predicted"/>
<reference evidence="1 2" key="1">
    <citation type="journal article" date="2020" name="Int. J. Syst. Evol. Microbiol.">
        <title>Reclassification of Streptomyces castelarensis and Streptomyces sporoclivatus as later heterotypic synonyms of Streptomyces antimycoticus.</title>
        <authorList>
            <person name="Komaki H."/>
            <person name="Tamura T."/>
        </authorList>
    </citation>
    <scope>NUCLEOTIDE SEQUENCE [LARGE SCALE GENOMIC DNA]</scope>
    <source>
        <strain evidence="1 2">NBRC 12839</strain>
    </source>
</reference>
<organism evidence="1 2">
    <name type="scientific">Streptomyces antimycoticus</name>
    <dbReference type="NCBI Taxonomy" id="68175"/>
    <lineage>
        <taxon>Bacteria</taxon>
        <taxon>Bacillati</taxon>
        <taxon>Actinomycetota</taxon>
        <taxon>Actinomycetes</taxon>
        <taxon>Kitasatosporales</taxon>
        <taxon>Streptomycetaceae</taxon>
        <taxon>Streptomyces</taxon>
        <taxon>Streptomyces violaceusniger group</taxon>
    </lineage>
</organism>
<name>A0A4D4K230_9ACTN</name>